<protein>
    <submittedName>
        <fullName evidence="3">DUF3304 domain-containing protein</fullName>
    </submittedName>
</protein>
<evidence type="ECO:0000256" key="1">
    <source>
        <dbReference type="SAM" id="MobiDB-lite"/>
    </source>
</evidence>
<sequence length="182" mass="19468">MTNNFFKSALLRWLLPSLLALLLSACAGAGSNRLVAEGKIATSISSVSHYGKGIGIGNFYVNGSWGGVQYNGWGGGGKTVCCVSLPYKTSTPTMVTVKWETYRTAVTEKRWHEATVPLHISEAKPGTGYGAVVHFLPGHKVEIWIADEGIGSPNYPGPAYPRGPAPNYIHLPDEKPEPAQGK</sequence>
<keyword evidence="2" id="KW-0732">Signal</keyword>
<accession>A0ABU9Q364</accession>
<dbReference type="PROSITE" id="PS51257">
    <property type="entry name" value="PROKAR_LIPOPROTEIN"/>
    <property type="match status" value="1"/>
</dbReference>
<evidence type="ECO:0000313" key="4">
    <source>
        <dbReference type="Proteomes" id="UP001495910"/>
    </source>
</evidence>
<name>A0ABU9Q364_9BURK</name>
<organism evidence="3 4">
    <name type="scientific">Collimonas rhizosphaerae</name>
    <dbReference type="NCBI Taxonomy" id="3126357"/>
    <lineage>
        <taxon>Bacteria</taxon>
        <taxon>Pseudomonadati</taxon>
        <taxon>Pseudomonadota</taxon>
        <taxon>Betaproteobacteria</taxon>
        <taxon>Burkholderiales</taxon>
        <taxon>Oxalobacteraceae</taxon>
        <taxon>Collimonas</taxon>
    </lineage>
</organism>
<dbReference type="Proteomes" id="UP001495910">
    <property type="component" value="Unassembled WGS sequence"/>
</dbReference>
<reference evidence="3 4" key="1">
    <citation type="submission" date="2024-02" db="EMBL/GenBank/DDBJ databases">
        <title>Draft genome sequence of Collimonas sp. strain H4R21, an effective mineral-weathering bacterial strain isolated from the beech rhizosphere.</title>
        <authorList>
            <person name="Morin E."/>
            <person name="Uroz S."/>
            <person name="Leveau J.H.J."/>
            <person name="Kumar R."/>
            <person name="Rey M.W."/>
            <person name="Pham J."/>
        </authorList>
    </citation>
    <scope>NUCLEOTIDE SEQUENCE [LARGE SCALE GENOMIC DNA]</scope>
    <source>
        <strain evidence="3 4">H4R21</strain>
    </source>
</reference>
<feature type="chain" id="PRO_5046985609" evidence="2">
    <location>
        <begin position="30"/>
        <end position="182"/>
    </location>
</feature>
<proteinExistence type="predicted"/>
<feature type="signal peptide" evidence="2">
    <location>
        <begin position="1"/>
        <end position="29"/>
    </location>
</feature>
<dbReference type="RefSeq" id="WP_342831718.1">
    <property type="nucleotide sequence ID" value="NZ_JBANDC010000029.1"/>
</dbReference>
<dbReference type="EMBL" id="JBANDC010000029">
    <property type="protein sequence ID" value="MEM4990703.1"/>
    <property type="molecule type" value="Genomic_DNA"/>
</dbReference>
<keyword evidence="4" id="KW-1185">Reference proteome</keyword>
<evidence type="ECO:0000256" key="2">
    <source>
        <dbReference type="SAM" id="SignalP"/>
    </source>
</evidence>
<comment type="caution">
    <text evidence="3">The sequence shown here is derived from an EMBL/GenBank/DDBJ whole genome shotgun (WGS) entry which is preliminary data.</text>
</comment>
<feature type="compositionally biased region" description="Basic and acidic residues" evidence="1">
    <location>
        <begin position="171"/>
        <end position="182"/>
    </location>
</feature>
<feature type="region of interest" description="Disordered" evidence="1">
    <location>
        <begin position="162"/>
        <end position="182"/>
    </location>
</feature>
<dbReference type="InterPro" id="IPR021733">
    <property type="entry name" value="DUF3304"/>
</dbReference>
<gene>
    <name evidence="3" type="ORF">V8G57_25165</name>
</gene>
<dbReference type="Pfam" id="PF11745">
    <property type="entry name" value="DUF3304"/>
    <property type="match status" value="1"/>
</dbReference>
<evidence type="ECO:0000313" key="3">
    <source>
        <dbReference type="EMBL" id="MEM4990703.1"/>
    </source>
</evidence>